<dbReference type="Proteomes" id="UP000539787">
    <property type="component" value="Unassembled WGS sequence"/>
</dbReference>
<comment type="caution">
    <text evidence="3">The sequence shown here is derived from an EMBL/GenBank/DDBJ whole genome shotgun (WGS) entry which is preliminary data.</text>
</comment>
<proteinExistence type="predicted"/>
<dbReference type="Gene3D" id="2.150.10.10">
    <property type="entry name" value="Serralysin-like metalloprotease, C-terminal"/>
    <property type="match status" value="2"/>
</dbReference>
<evidence type="ECO:0000256" key="2">
    <source>
        <dbReference type="ARBA" id="ARBA00022525"/>
    </source>
</evidence>
<evidence type="ECO:0000313" key="3">
    <source>
        <dbReference type="EMBL" id="MBA5806268.1"/>
    </source>
</evidence>
<gene>
    <name evidence="3" type="ORF">HX902_32155</name>
</gene>
<dbReference type="RefSeq" id="WP_182211863.1">
    <property type="nucleotide sequence ID" value="NZ_JACGBJ010000045.1"/>
</dbReference>
<comment type="subcellular location">
    <subcellularLocation>
        <location evidence="1">Secreted</location>
    </subcellularLocation>
</comment>
<keyword evidence="2" id="KW-0964">Secreted</keyword>
<evidence type="ECO:0000256" key="1">
    <source>
        <dbReference type="ARBA" id="ARBA00004613"/>
    </source>
</evidence>
<accession>A0ABR6AIA6</accession>
<dbReference type="InterPro" id="IPR001343">
    <property type="entry name" value="Hemolysn_Ca-bd"/>
</dbReference>
<dbReference type="PRINTS" id="PR00313">
    <property type="entry name" value="CABNDNGRPT"/>
</dbReference>
<protein>
    <submittedName>
        <fullName evidence="3">Calcium-binding protein</fullName>
    </submittedName>
</protein>
<evidence type="ECO:0000313" key="4">
    <source>
        <dbReference type="Proteomes" id="UP000539787"/>
    </source>
</evidence>
<feature type="non-terminal residue" evidence="3">
    <location>
        <position position="189"/>
    </location>
</feature>
<sequence length="189" mass="18090">TLNGGAGADSLIGGAGDDTYIVDNAGDSVAENAVAGTDTVRTALAAYTLGANVENLTYIGTAAFVGTGNSLANTITGGVGNDTLDGAAGADILIGGAGNDTYMVDNAGDSVAENAAAGTDTVKTVLANYTLGNNVEILSYTGSANFTGTGNALANTIIGGAGNDLLDGGAGNDTLVGGAGNDIYVVDSA</sequence>
<reference evidence="3 4" key="1">
    <citation type="submission" date="2020-07" db="EMBL/GenBank/DDBJ databases">
        <authorList>
            <person name="Sun Q."/>
        </authorList>
    </citation>
    <scope>NUCLEOTIDE SEQUENCE [LARGE SCALE GENOMIC DNA]</scope>
    <source>
        <strain evidence="3 4">WYCCWR 11317</strain>
    </source>
</reference>
<dbReference type="PANTHER" id="PTHR38340">
    <property type="entry name" value="S-LAYER PROTEIN"/>
    <property type="match status" value="1"/>
</dbReference>
<feature type="non-terminal residue" evidence="3">
    <location>
        <position position="1"/>
    </location>
</feature>
<dbReference type="InterPro" id="IPR011049">
    <property type="entry name" value="Serralysin-like_metalloprot_C"/>
</dbReference>
<dbReference type="InterPro" id="IPR018511">
    <property type="entry name" value="Hemolysin-typ_Ca-bd_CS"/>
</dbReference>
<dbReference type="InterPro" id="IPR050557">
    <property type="entry name" value="RTX_toxin/Mannuronan_C5-epim"/>
</dbReference>
<dbReference type="Pfam" id="PF00353">
    <property type="entry name" value="HemolysinCabind"/>
    <property type="match status" value="3"/>
</dbReference>
<keyword evidence="4" id="KW-1185">Reference proteome</keyword>
<dbReference type="PANTHER" id="PTHR38340:SF1">
    <property type="entry name" value="S-LAYER PROTEIN"/>
    <property type="match status" value="1"/>
</dbReference>
<organism evidence="3 4">
    <name type="scientific">Rhizobium changzhiense</name>
    <dbReference type="NCBI Taxonomy" id="2692317"/>
    <lineage>
        <taxon>Bacteria</taxon>
        <taxon>Pseudomonadati</taxon>
        <taxon>Pseudomonadota</taxon>
        <taxon>Alphaproteobacteria</taxon>
        <taxon>Hyphomicrobiales</taxon>
        <taxon>Rhizobiaceae</taxon>
        <taxon>Rhizobium/Agrobacterium group</taxon>
        <taxon>Rhizobium</taxon>
    </lineage>
</organism>
<dbReference type="EMBL" id="JACGBJ010000045">
    <property type="protein sequence ID" value="MBA5806268.1"/>
    <property type="molecule type" value="Genomic_DNA"/>
</dbReference>
<dbReference type="PROSITE" id="PS00330">
    <property type="entry name" value="HEMOLYSIN_CALCIUM"/>
    <property type="match status" value="1"/>
</dbReference>
<name>A0ABR6AIA6_9HYPH</name>
<dbReference type="SUPFAM" id="SSF51120">
    <property type="entry name" value="beta-Roll"/>
    <property type="match status" value="2"/>
</dbReference>